<dbReference type="OMA" id="FAFINDA"/>
<proteinExistence type="predicted"/>
<dbReference type="CDD" id="cd14498">
    <property type="entry name" value="DSP"/>
    <property type="match status" value="1"/>
</dbReference>
<dbReference type="PANTHER" id="PTHR46653:SF1">
    <property type="entry name" value="SPECIFICITY PROTEIN PHOSPHATASE, PUTATIVE-RELATED"/>
    <property type="match status" value="1"/>
</dbReference>
<accession>A0A8S1NDV0</accession>
<dbReference type="AlphaFoldDB" id="A0A8S1NDV0"/>
<dbReference type="EMBL" id="CAJJDM010000083">
    <property type="protein sequence ID" value="CAD8088101.1"/>
    <property type="molecule type" value="Genomic_DNA"/>
</dbReference>
<gene>
    <name evidence="2" type="ORF">PPRIM_AZ9-3.1.T0800087</name>
</gene>
<organism evidence="2 3">
    <name type="scientific">Paramecium primaurelia</name>
    <dbReference type="NCBI Taxonomy" id="5886"/>
    <lineage>
        <taxon>Eukaryota</taxon>
        <taxon>Sar</taxon>
        <taxon>Alveolata</taxon>
        <taxon>Ciliophora</taxon>
        <taxon>Intramacronucleata</taxon>
        <taxon>Oligohymenophorea</taxon>
        <taxon>Peniculida</taxon>
        <taxon>Parameciidae</taxon>
        <taxon>Paramecium</taxon>
    </lineage>
</organism>
<dbReference type="PROSITE" id="PS50054">
    <property type="entry name" value="TYR_PHOSPHATASE_DUAL"/>
    <property type="match status" value="1"/>
</dbReference>
<dbReference type="Proteomes" id="UP000688137">
    <property type="component" value="Unassembled WGS sequence"/>
</dbReference>
<dbReference type="SMART" id="SM00195">
    <property type="entry name" value="DSPc"/>
    <property type="match status" value="1"/>
</dbReference>
<feature type="domain" description="Tyrosine-protein phosphatase" evidence="1">
    <location>
        <begin position="3"/>
        <end position="145"/>
    </location>
</feature>
<name>A0A8S1NDV0_PARPR</name>
<evidence type="ECO:0000313" key="3">
    <source>
        <dbReference type="Proteomes" id="UP000688137"/>
    </source>
</evidence>
<reference evidence="2" key="1">
    <citation type="submission" date="2021-01" db="EMBL/GenBank/DDBJ databases">
        <authorList>
            <consortium name="Genoscope - CEA"/>
            <person name="William W."/>
        </authorList>
    </citation>
    <scope>NUCLEOTIDE SEQUENCE</scope>
</reference>
<sequence>MQLPTRIIDGLYLGDQGAAHDLEFLVTNKITKIINCAAKHIPNHWESIGIEYLSYQWLESETQFTFDHSRCFAFINDALEEGEAVLVHSIRALNRSVFVVVVFLMRKFKWTLQKTLQYIHNLKNDFEIKSNVFQQLLNYEKWLHVSKLSQNWDIAHNEDEILARNTYLNSQRTYSNESKRKKEIGLKKVQWKQNLVSQFIPPYYQIEFKKFSTPQPKMQYSYMPIKLRIQPSDNNWMNKKYTLNQIVDEQLQRKLNLFSIKSDRQSIKPLPRPGTAPSNRLLKGKVLTSSHRQLVKQY</sequence>
<protein>
    <recommendedName>
        <fullName evidence="1">Tyrosine-protein phosphatase domain-containing protein</fullName>
    </recommendedName>
</protein>
<dbReference type="PANTHER" id="PTHR46653">
    <property type="entry name" value="SPECIFICITY PROTEIN PHOSPHATASE, PUTATIVE-RELATED"/>
    <property type="match status" value="1"/>
</dbReference>
<evidence type="ECO:0000313" key="2">
    <source>
        <dbReference type="EMBL" id="CAD8088101.1"/>
    </source>
</evidence>
<evidence type="ECO:0000259" key="1">
    <source>
        <dbReference type="PROSITE" id="PS50054"/>
    </source>
</evidence>
<dbReference type="Pfam" id="PF00782">
    <property type="entry name" value="DSPc"/>
    <property type="match status" value="1"/>
</dbReference>
<dbReference type="InterPro" id="IPR020422">
    <property type="entry name" value="TYR_PHOSPHATASE_DUAL_dom"/>
</dbReference>
<keyword evidence="3" id="KW-1185">Reference proteome</keyword>
<comment type="caution">
    <text evidence="2">The sequence shown here is derived from an EMBL/GenBank/DDBJ whole genome shotgun (WGS) entry which is preliminary data.</text>
</comment>
<dbReference type="InterPro" id="IPR000340">
    <property type="entry name" value="Dual-sp_phosphatase_cat-dom"/>
</dbReference>